<keyword evidence="3" id="KW-1185">Reference proteome</keyword>
<dbReference type="Proteomes" id="UP000297777">
    <property type="component" value="Unassembled WGS sequence"/>
</dbReference>
<feature type="compositionally biased region" description="Basic and acidic residues" evidence="1">
    <location>
        <begin position="33"/>
        <end position="53"/>
    </location>
</feature>
<feature type="compositionally biased region" description="Polar residues" evidence="1">
    <location>
        <begin position="21"/>
        <end position="32"/>
    </location>
</feature>
<reference evidence="2 3" key="1">
    <citation type="submission" date="2017-12" db="EMBL/GenBank/DDBJ databases">
        <title>Comparative genomics of Botrytis spp.</title>
        <authorList>
            <person name="Valero-Jimenez C.A."/>
            <person name="Tapia P."/>
            <person name="Veloso J."/>
            <person name="Silva-Moreno E."/>
            <person name="Staats M."/>
            <person name="Valdes J.H."/>
            <person name="Van Kan J.A.L."/>
        </authorList>
    </citation>
    <scope>NUCLEOTIDE SEQUENCE [LARGE SCALE GENOMIC DNA]</scope>
    <source>
        <strain evidence="2 3">Bt9001</strain>
    </source>
</reference>
<accession>A0A4Z1F0Y2</accession>
<gene>
    <name evidence="2" type="ORF">BTUL_0049g00260</name>
</gene>
<protein>
    <submittedName>
        <fullName evidence="2">Uncharacterized protein</fullName>
    </submittedName>
</protein>
<name>A0A4Z1F0Y2_9HELO</name>
<feature type="region of interest" description="Disordered" evidence="1">
    <location>
        <begin position="21"/>
        <end position="75"/>
    </location>
</feature>
<dbReference type="OrthoDB" id="3539060at2759"/>
<evidence type="ECO:0000313" key="2">
    <source>
        <dbReference type="EMBL" id="TGO14717.1"/>
    </source>
</evidence>
<dbReference type="AlphaFoldDB" id="A0A4Z1F0Y2"/>
<evidence type="ECO:0000313" key="3">
    <source>
        <dbReference type="Proteomes" id="UP000297777"/>
    </source>
</evidence>
<organism evidence="2 3">
    <name type="scientific">Botrytis tulipae</name>
    <dbReference type="NCBI Taxonomy" id="87230"/>
    <lineage>
        <taxon>Eukaryota</taxon>
        <taxon>Fungi</taxon>
        <taxon>Dikarya</taxon>
        <taxon>Ascomycota</taxon>
        <taxon>Pezizomycotina</taxon>
        <taxon>Leotiomycetes</taxon>
        <taxon>Helotiales</taxon>
        <taxon>Sclerotiniaceae</taxon>
        <taxon>Botrytis</taxon>
    </lineage>
</organism>
<dbReference type="EMBL" id="PQXH01000049">
    <property type="protein sequence ID" value="TGO14717.1"/>
    <property type="molecule type" value="Genomic_DNA"/>
</dbReference>
<comment type="caution">
    <text evidence="2">The sequence shown here is derived from an EMBL/GenBank/DDBJ whole genome shotgun (WGS) entry which is preliminary data.</text>
</comment>
<evidence type="ECO:0000256" key="1">
    <source>
        <dbReference type="SAM" id="MobiDB-lite"/>
    </source>
</evidence>
<proteinExistence type="predicted"/>
<sequence length="75" mass="8259">MPGSIYSNNWSATAVNGSVAEFSQEQNHASKSAQKEETMKEQRLRDFHSENGREAPGSSINRRGFAGAEKDREGT</sequence>